<dbReference type="OrthoDB" id="4470560at2"/>
<sequence length="143" mass="15909">MTEPQPENAFAQPDPGAARRLRTHQALVRITERHAGGEDRRRWDEHRMPMPPLDALRRVADLASGSALPEEGVPAVDQDDLTAALTLVPWARAEFDQLEAGLLRMSKGRGMTWQEIAFGLGLGSAQAARQRHERLLQRADTDI</sequence>
<dbReference type="AlphaFoldDB" id="A0A1V3C0T6"/>
<gene>
    <name evidence="1" type="ORF">NOSIN_09260</name>
</gene>
<protein>
    <submittedName>
        <fullName evidence="1">DNA-binding protein</fullName>
    </submittedName>
</protein>
<dbReference type="GO" id="GO:0003677">
    <property type="term" value="F:DNA binding"/>
    <property type="evidence" value="ECO:0007669"/>
    <property type="project" value="UniProtKB-KW"/>
</dbReference>
<dbReference type="Proteomes" id="UP000189004">
    <property type="component" value="Unassembled WGS sequence"/>
</dbReference>
<name>A0A1V3C0T6_9ACTN</name>
<dbReference type="STRING" id="501010.NOSIN_09260"/>
<evidence type="ECO:0000313" key="1">
    <source>
        <dbReference type="EMBL" id="OOC53970.1"/>
    </source>
</evidence>
<organism evidence="1 2">
    <name type="scientific">Nocardiopsis sinuspersici</name>
    <dbReference type="NCBI Taxonomy" id="501010"/>
    <lineage>
        <taxon>Bacteria</taxon>
        <taxon>Bacillati</taxon>
        <taxon>Actinomycetota</taxon>
        <taxon>Actinomycetes</taxon>
        <taxon>Streptosporangiales</taxon>
        <taxon>Nocardiopsidaceae</taxon>
        <taxon>Nocardiopsis</taxon>
    </lineage>
</organism>
<keyword evidence="1" id="KW-0238">DNA-binding</keyword>
<dbReference type="RefSeq" id="WP_077690363.1">
    <property type="nucleotide sequence ID" value="NZ_MCOK01000001.1"/>
</dbReference>
<accession>A0A1V3C0T6</accession>
<reference evidence="2" key="1">
    <citation type="submission" date="2016-08" db="EMBL/GenBank/DDBJ databases">
        <authorList>
            <person name="Tokovenko B."/>
            <person name="Kalinowski J."/>
        </authorList>
    </citation>
    <scope>NUCLEOTIDE SEQUENCE [LARGE SCALE GENOMIC DNA]</scope>
    <source>
        <strain evidence="2">UTMC102</strain>
    </source>
</reference>
<evidence type="ECO:0000313" key="2">
    <source>
        <dbReference type="Proteomes" id="UP000189004"/>
    </source>
</evidence>
<dbReference type="EMBL" id="MCOK01000001">
    <property type="protein sequence ID" value="OOC53970.1"/>
    <property type="molecule type" value="Genomic_DNA"/>
</dbReference>
<comment type="caution">
    <text evidence="1">The sequence shown here is derived from an EMBL/GenBank/DDBJ whole genome shotgun (WGS) entry which is preliminary data.</text>
</comment>
<proteinExistence type="predicted"/>
<keyword evidence="2" id="KW-1185">Reference proteome</keyword>